<organism evidence="14 15">
    <name type="scientific">Hydra vulgaris</name>
    <name type="common">Hydra</name>
    <name type="synonym">Hydra attenuata</name>
    <dbReference type="NCBI Taxonomy" id="6087"/>
    <lineage>
        <taxon>Eukaryota</taxon>
        <taxon>Metazoa</taxon>
        <taxon>Cnidaria</taxon>
        <taxon>Hydrozoa</taxon>
        <taxon>Hydroidolina</taxon>
        <taxon>Anthoathecata</taxon>
        <taxon>Aplanulata</taxon>
        <taxon>Hydridae</taxon>
        <taxon>Hydra</taxon>
    </lineage>
</organism>
<dbReference type="Pfam" id="PF21772">
    <property type="entry name" value="CATIP_N"/>
    <property type="match status" value="1"/>
</dbReference>
<keyword evidence="14" id="KW-1185">Reference proteome</keyword>
<sequence length="347" mass="39693">MDSVGSKPESNRNFETNVHGIEYLYTIDFKSLSKTVFTDHLATISDNGKNIGELNISVEETIRNGELCYHVHAQSHGEIEGVAMGTSIIAYIARGVVTLEQSQHEYIKIPDKPLDKKTVIIKEDNNYIVRQTINEGSIMHESSQTYPTSLMRGFISEGANIILQRIMIQQQQIPENAMFTTLDSNINLAVMKYLKLPNSSISIEDGVFDIFGIKREVTSQKLPLMTWTTYFLSDGEMVSREALGSSVRMQLLKFPKENVERQTPSRKDLMWEEDMQLQSHFIERKEELVSIHQAYINGKPEIRALLSDFCQFVLLRKPDDVYSFAAEYFRGFLTKNNVKDVEMTKLL</sequence>
<comment type="subcellular location">
    <subcellularLocation>
        <location evidence="2">Cell membrane</location>
    </subcellularLocation>
    <subcellularLocation>
        <location evidence="3">Cytoplasm</location>
        <location evidence="3">Cytoskeleton</location>
    </subcellularLocation>
    <subcellularLocation>
        <location evidence="1">Nucleus</location>
    </subcellularLocation>
</comment>
<dbReference type="SUPFAM" id="SSF47391">
    <property type="entry name" value="Dimerization-anchoring domain of cAMP-dependent PK regulatory subunit"/>
    <property type="match status" value="1"/>
</dbReference>
<gene>
    <name evidence="15" type="primary">LOC101238178</name>
</gene>
<evidence type="ECO:0000256" key="1">
    <source>
        <dbReference type="ARBA" id="ARBA00004123"/>
    </source>
</evidence>
<evidence type="ECO:0000256" key="2">
    <source>
        <dbReference type="ARBA" id="ARBA00004236"/>
    </source>
</evidence>
<evidence type="ECO:0000256" key="4">
    <source>
        <dbReference type="ARBA" id="ARBA00022475"/>
    </source>
</evidence>
<evidence type="ECO:0000256" key="10">
    <source>
        <dbReference type="ARBA" id="ARBA00037538"/>
    </source>
</evidence>
<keyword evidence="8" id="KW-0206">Cytoskeleton</keyword>
<evidence type="ECO:0000256" key="8">
    <source>
        <dbReference type="ARBA" id="ARBA00023212"/>
    </source>
</evidence>
<keyword evidence="6" id="KW-0970">Cilium biogenesis/degradation</keyword>
<proteinExistence type="inferred from homology"/>
<accession>A0ABM4CXM4</accession>
<evidence type="ECO:0000256" key="6">
    <source>
        <dbReference type="ARBA" id="ARBA00022794"/>
    </source>
</evidence>
<dbReference type="PANTHER" id="PTHR15505:SF3">
    <property type="entry name" value="CILIOGENESIS-ASSOCIATED TTC17-INTERACTING PROTEIN"/>
    <property type="match status" value="1"/>
</dbReference>
<keyword evidence="7" id="KW-0472">Membrane</keyword>
<evidence type="ECO:0000256" key="9">
    <source>
        <dbReference type="ARBA" id="ARBA00023242"/>
    </source>
</evidence>
<evidence type="ECO:0000256" key="7">
    <source>
        <dbReference type="ARBA" id="ARBA00023136"/>
    </source>
</evidence>
<dbReference type="PANTHER" id="PTHR15505">
    <property type="entry name" value="RIIA DOMAIN-CONTAINING PROTEIN 1"/>
    <property type="match status" value="1"/>
</dbReference>
<dbReference type="RefSeq" id="XP_065666679.1">
    <property type="nucleotide sequence ID" value="XM_065810607.1"/>
</dbReference>
<protein>
    <recommendedName>
        <fullName evidence="12">Ciliogenesis-associated TTC17-interacting protein</fullName>
    </recommendedName>
</protein>
<evidence type="ECO:0000313" key="14">
    <source>
        <dbReference type="Proteomes" id="UP001652625"/>
    </source>
</evidence>
<evidence type="ECO:0000259" key="13">
    <source>
        <dbReference type="Pfam" id="PF21772"/>
    </source>
</evidence>
<evidence type="ECO:0000256" key="5">
    <source>
        <dbReference type="ARBA" id="ARBA00022490"/>
    </source>
</evidence>
<dbReference type="InterPro" id="IPR047501">
    <property type="entry name" value="DD_CATIP"/>
</dbReference>
<dbReference type="GeneID" id="101238178"/>
<keyword evidence="4" id="KW-1003">Cell membrane</keyword>
<comment type="function">
    <text evidence="10">Plays a role in primary ciliogenesis by modulating actin polymerization.</text>
</comment>
<comment type="similarity">
    <text evidence="11">Belongs to the CATIP family.</text>
</comment>
<name>A0ABM4CXM4_HYDVU</name>
<evidence type="ECO:0000256" key="12">
    <source>
        <dbReference type="ARBA" id="ARBA00039249"/>
    </source>
</evidence>
<evidence type="ECO:0000313" key="15">
    <source>
        <dbReference type="RefSeq" id="XP_065666679.1"/>
    </source>
</evidence>
<dbReference type="Proteomes" id="UP001652625">
    <property type="component" value="Chromosome 11"/>
</dbReference>
<dbReference type="InterPro" id="IPR048777">
    <property type="entry name" value="CATIP_N"/>
</dbReference>
<keyword evidence="9" id="KW-0539">Nucleus</keyword>
<feature type="domain" description="Ciliogenesis-associated TTC17-interacting protein N-terminal" evidence="13">
    <location>
        <begin position="21"/>
        <end position="245"/>
    </location>
</feature>
<dbReference type="Gene3D" id="1.20.890.10">
    <property type="entry name" value="cAMP-dependent protein kinase regulatory subunit, dimerization-anchoring domain"/>
    <property type="match status" value="1"/>
</dbReference>
<evidence type="ECO:0000256" key="3">
    <source>
        <dbReference type="ARBA" id="ARBA00004245"/>
    </source>
</evidence>
<keyword evidence="5" id="KW-0963">Cytoplasm</keyword>
<evidence type="ECO:0000256" key="11">
    <source>
        <dbReference type="ARBA" id="ARBA00037938"/>
    </source>
</evidence>
<dbReference type="CDD" id="cd22973">
    <property type="entry name" value="DD_CATIP"/>
    <property type="match status" value="1"/>
</dbReference>
<reference evidence="15" key="1">
    <citation type="submission" date="2025-08" db="UniProtKB">
        <authorList>
            <consortium name="RefSeq"/>
        </authorList>
    </citation>
    <scope>IDENTIFICATION</scope>
</reference>